<evidence type="ECO:0000313" key="3">
    <source>
        <dbReference type="Proteomes" id="UP000694560"/>
    </source>
</evidence>
<feature type="compositionally biased region" description="Acidic residues" evidence="1">
    <location>
        <begin position="42"/>
        <end position="56"/>
    </location>
</feature>
<evidence type="ECO:0000256" key="1">
    <source>
        <dbReference type="SAM" id="MobiDB-lite"/>
    </source>
</evidence>
<reference evidence="2" key="2">
    <citation type="submission" date="2025-09" db="UniProtKB">
        <authorList>
            <consortium name="Ensembl"/>
        </authorList>
    </citation>
    <scope>IDENTIFICATION</scope>
</reference>
<dbReference type="AlphaFoldDB" id="A0A8C5U4W4"/>
<dbReference type="Proteomes" id="UP000694560">
    <property type="component" value="Unplaced"/>
</dbReference>
<feature type="region of interest" description="Disordered" evidence="1">
    <location>
        <begin position="40"/>
        <end position="63"/>
    </location>
</feature>
<reference evidence="2" key="1">
    <citation type="submission" date="2025-08" db="UniProtKB">
        <authorList>
            <consortium name="Ensembl"/>
        </authorList>
    </citation>
    <scope>IDENTIFICATION</scope>
</reference>
<keyword evidence="3" id="KW-1185">Reference proteome</keyword>
<sequence>AAEERDRNHEKLCRAQYIFPNCVSCILQYLSTCIVGASLGSPDEEEEEEEENDSDVEVPTTSEEDMYKIVGTLSKPGSPNPPFAKEIYTVSMILISDCH</sequence>
<protein>
    <submittedName>
        <fullName evidence="2">Uncharacterized protein</fullName>
    </submittedName>
</protein>
<dbReference type="OrthoDB" id="10262413at2759"/>
<evidence type="ECO:0000313" key="2">
    <source>
        <dbReference type="Ensembl" id="ENSMCSP00000017859.1"/>
    </source>
</evidence>
<proteinExistence type="predicted"/>
<dbReference type="Ensembl" id="ENSMCST00000018313.1">
    <property type="protein sequence ID" value="ENSMCSP00000017859.1"/>
    <property type="gene ID" value="ENSMCSG00000012544.1"/>
</dbReference>
<organism evidence="2 3">
    <name type="scientific">Malurus cyaneus samueli</name>
    <dbReference type="NCBI Taxonomy" id="2593467"/>
    <lineage>
        <taxon>Eukaryota</taxon>
        <taxon>Metazoa</taxon>
        <taxon>Chordata</taxon>
        <taxon>Craniata</taxon>
        <taxon>Vertebrata</taxon>
        <taxon>Euteleostomi</taxon>
        <taxon>Archelosauria</taxon>
        <taxon>Archosauria</taxon>
        <taxon>Dinosauria</taxon>
        <taxon>Saurischia</taxon>
        <taxon>Theropoda</taxon>
        <taxon>Coelurosauria</taxon>
        <taxon>Aves</taxon>
        <taxon>Neognathae</taxon>
        <taxon>Neoaves</taxon>
        <taxon>Telluraves</taxon>
        <taxon>Australaves</taxon>
        <taxon>Passeriformes</taxon>
        <taxon>Meliphagoidea</taxon>
        <taxon>Maluridae</taxon>
        <taxon>Malurus</taxon>
    </lineage>
</organism>
<name>A0A8C5U4W4_9PASS</name>
<accession>A0A8C5U4W4</accession>